<proteinExistence type="predicted"/>
<accession>A0A812YFL7</accession>
<organism evidence="1 2">
    <name type="scientific">Symbiodinium pilosum</name>
    <name type="common">Dinoflagellate</name>
    <dbReference type="NCBI Taxonomy" id="2952"/>
    <lineage>
        <taxon>Eukaryota</taxon>
        <taxon>Sar</taxon>
        <taxon>Alveolata</taxon>
        <taxon>Dinophyceae</taxon>
        <taxon>Suessiales</taxon>
        <taxon>Symbiodiniaceae</taxon>
        <taxon>Symbiodinium</taxon>
    </lineage>
</organism>
<dbReference type="AlphaFoldDB" id="A0A812YFL7"/>
<comment type="caution">
    <text evidence="1">The sequence shown here is derived from an EMBL/GenBank/DDBJ whole genome shotgun (WGS) entry which is preliminary data.</text>
</comment>
<dbReference type="OrthoDB" id="425340at2759"/>
<keyword evidence="2" id="KW-1185">Reference proteome</keyword>
<gene>
    <name evidence="1" type="ORF">SPIL2461_LOCUS22831</name>
</gene>
<evidence type="ECO:0000313" key="1">
    <source>
        <dbReference type="EMBL" id="CAE7773487.1"/>
    </source>
</evidence>
<name>A0A812YFL7_SYMPI</name>
<sequence length="116" mass="12805">MERAELVVNRTVPGFSVFAEPIVALSSDDEALATHVLQCLQGSWYCQQSGRHVGAVSGMFLEASVGWLPRVTTCRIPPNVKDTLVLTVDGQTYFGKIRLEAQHSITWSTGDVWLKK</sequence>
<dbReference type="EMBL" id="CAJNIZ010047682">
    <property type="protein sequence ID" value="CAE7773487.1"/>
    <property type="molecule type" value="Genomic_DNA"/>
</dbReference>
<protein>
    <submittedName>
        <fullName evidence="1">Uncharacterized protein</fullName>
    </submittedName>
</protein>
<reference evidence="1" key="1">
    <citation type="submission" date="2021-02" db="EMBL/GenBank/DDBJ databases">
        <authorList>
            <person name="Dougan E. K."/>
            <person name="Rhodes N."/>
            <person name="Thang M."/>
            <person name="Chan C."/>
        </authorList>
    </citation>
    <scope>NUCLEOTIDE SEQUENCE</scope>
</reference>
<evidence type="ECO:0000313" key="2">
    <source>
        <dbReference type="Proteomes" id="UP000649617"/>
    </source>
</evidence>
<dbReference type="Proteomes" id="UP000649617">
    <property type="component" value="Unassembled WGS sequence"/>
</dbReference>